<evidence type="ECO:0000313" key="2">
    <source>
        <dbReference type="EMBL" id="KAL3756514.1"/>
    </source>
</evidence>
<proteinExistence type="predicted"/>
<feature type="compositionally biased region" description="Gly residues" evidence="1">
    <location>
        <begin position="270"/>
        <end position="279"/>
    </location>
</feature>
<accession>A0ABD3LXN8</accession>
<gene>
    <name evidence="2" type="ORF">ACHAWU_009908</name>
</gene>
<evidence type="ECO:0000313" key="3">
    <source>
        <dbReference type="Proteomes" id="UP001530293"/>
    </source>
</evidence>
<dbReference type="Proteomes" id="UP001530293">
    <property type="component" value="Unassembled WGS sequence"/>
</dbReference>
<evidence type="ECO:0000256" key="1">
    <source>
        <dbReference type="SAM" id="MobiDB-lite"/>
    </source>
</evidence>
<name>A0ABD3LXN8_9STRA</name>
<dbReference type="EMBL" id="JALLBG020000303">
    <property type="protein sequence ID" value="KAL3756514.1"/>
    <property type="molecule type" value="Genomic_DNA"/>
</dbReference>
<reference evidence="2 3" key="1">
    <citation type="submission" date="2024-10" db="EMBL/GenBank/DDBJ databases">
        <title>Updated reference genomes for cyclostephanoid diatoms.</title>
        <authorList>
            <person name="Roberts W.R."/>
            <person name="Alverson A.J."/>
        </authorList>
    </citation>
    <scope>NUCLEOTIDE SEQUENCE [LARGE SCALE GENOMIC DNA]</scope>
    <source>
        <strain evidence="2 3">AJA232-27</strain>
    </source>
</reference>
<comment type="caution">
    <text evidence="2">The sequence shown here is derived from an EMBL/GenBank/DDBJ whole genome shotgun (WGS) entry which is preliminary data.</text>
</comment>
<dbReference type="AlphaFoldDB" id="A0ABD3LXN8"/>
<protein>
    <submittedName>
        <fullName evidence="2">Uncharacterized protein</fullName>
    </submittedName>
</protein>
<keyword evidence="3" id="KW-1185">Reference proteome</keyword>
<sequence>MKNTPSYSSLGCGRRNTPYTKRIICATAAATFGTLSSSPCCLALVTSPPPLSPYPLVLHHSNSKRLQYNIHQTHHHYLPPYDHQQQSRLFFSQKGNNNNDDNSDWETFKRAGANLLAKGAEKVKSLLPFGKSDEEKRADITGGIQTLLKDLPLPIRMMGRMVTPLLARAAEEIAEQTQQAQDVFEEARIRLMNDPYIVESLGNPIQVGQPFSQSSSTVVINGQRSATVRASFPVVGSRGSGVATLESSNGDIRSLTVNVDGRTLSVGSSRRGGGGGGGMYNSKSTTNSKGDNIIEAEIIEKK</sequence>
<feature type="region of interest" description="Disordered" evidence="1">
    <location>
        <begin position="264"/>
        <end position="288"/>
    </location>
</feature>
<organism evidence="2 3">
    <name type="scientific">Discostella pseudostelligera</name>
    <dbReference type="NCBI Taxonomy" id="259834"/>
    <lineage>
        <taxon>Eukaryota</taxon>
        <taxon>Sar</taxon>
        <taxon>Stramenopiles</taxon>
        <taxon>Ochrophyta</taxon>
        <taxon>Bacillariophyta</taxon>
        <taxon>Coscinodiscophyceae</taxon>
        <taxon>Thalassiosirophycidae</taxon>
        <taxon>Stephanodiscales</taxon>
        <taxon>Stephanodiscaceae</taxon>
        <taxon>Discostella</taxon>
    </lineage>
</organism>